<dbReference type="EMBL" id="DS995758">
    <property type="protein sequence ID" value="EGE07348.1"/>
    <property type="molecule type" value="Genomic_DNA"/>
</dbReference>
<dbReference type="PANTHER" id="PTHR43591:SF24">
    <property type="entry name" value="2-METHOXY-6-POLYPRENYL-1,4-BENZOQUINOL METHYLASE, MITOCHONDRIAL"/>
    <property type="match status" value="1"/>
</dbReference>
<dbReference type="Pfam" id="PF13489">
    <property type="entry name" value="Methyltransf_23"/>
    <property type="match status" value="1"/>
</dbReference>
<dbReference type="GO" id="GO:0032259">
    <property type="term" value="P:methylation"/>
    <property type="evidence" value="ECO:0007669"/>
    <property type="project" value="UniProtKB-KW"/>
</dbReference>
<organism evidence="2 3">
    <name type="scientific">Trichophyton equinum (strain ATCC MYA-4606 / CBS 127.97)</name>
    <name type="common">Horse ringworm fungus</name>
    <dbReference type="NCBI Taxonomy" id="559882"/>
    <lineage>
        <taxon>Eukaryota</taxon>
        <taxon>Fungi</taxon>
        <taxon>Dikarya</taxon>
        <taxon>Ascomycota</taxon>
        <taxon>Pezizomycotina</taxon>
        <taxon>Eurotiomycetes</taxon>
        <taxon>Eurotiomycetidae</taxon>
        <taxon>Onygenales</taxon>
        <taxon>Arthrodermataceae</taxon>
        <taxon>Trichophyton</taxon>
    </lineage>
</organism>
<dbReference type="Proteomes" id="UP000009169">
    <property type="component" value="Unassembled WGS sequence"/>
</dbReference>
<dbReference type="Gene3D" id="3.40.50.150">
    <property type="entry name" value="Vaccinia Virus protein VP39"/>
    <property type="match status" value="1"/>
</dbReference>
<keyword evidence="2" id="KW-0808">Transferase</keyword>
<dbReference type="CDD" id="cd02440">
    <property type="entry name" value="AdoMet_MTases"/>
    <property type="match status" value="1"/>
</dbReference>
<evidence type="ECO:0000313" key="2">
    <source>
        <dbReference type="EMBL" id="EGE07348.1"/>
    </source>
</evidence>
<evidence type="ECO:0000313" key="3">
    <source>
        <dbReference type="Proteomes" id="UP000009169"/>
    </source>
</evidence>
<reference evidence="3" key="1">
    <citation type="journal article" date="2012" name="MBio">
        <title>Comparative genome analysis of Trichophyton rubrum and related dermatophytes reveals candidate genes involved in infection.</title>
        <authorList>
            <person name="Martinez D.A."/>
            <person name="Oliver B.G."/>
            <person name="Graeser Y."/>
            <person name="Goldberg J.M."/>
            <person name="Li W."/>
            <person name="Martinez-Rossi N.M."/>
            <person name="Monod M."/>
            <person name="Shelest E."/>
            <person name="Barton R.C."/>
            <person name="Birch E."/>
            <person name="Brakhage A.A."/>
            <person name="Chen Z."/>
            <person name="Gurr S.J."/>
            <person name="Heiman D."/>
            <person name="Heitman J."/>
            <person name="Kosti I."/>
            <person name="Rossi A."/>
            <person name="Saif S."/>
            <person name="Samalova M."/>
            <person name="Saunders C.W."/>
            <person name="Shea T."/>
            <person name="Summerbell R.C."/>
            <person name="Xu J."/>
            <person name="Young S."/>
            <person name="Zeng Q."/>
            <person name="Birren B.W."/>
            <person name="Cuomo C.A."/>
            <person name="White T.C."/>
        </authorList>
    </citation>
    <scope>NUCLEOTIDE SEQUENCE [LARGE SCALE GENOMIC DNA]</scope>
    <source>
        <strain evidence="3">ATCC MYA-4606 / CBS 127.97</strain>
    </source>
</reference>
<dbReference type="SUPFAM" id="SSF53335">
    <property type="entry name" value="S-adenosyl-L-methionine-dependent methyltransferases"/>
    <property type="match status" value="1"/>
</dbReference>
<dbReference type="VEuPathDB" id="FungiDB:TEQG_06254"/>
<dbReference type="AlphaFoldDB" id="F2PZN0"/>
<feature type="compositionally biased region" description="Acidic residues" evidence="1">
    <location>
        <begin position="7"/>
        <end position="22"/>
    </location>
</feature>
<keyword evidence="2" id="KW-0489">Methyltransferase</keyword>
<dbReference type="InterPro" id="IPR029063">
    <property type="entry name" value="SAM-dependent_MTases_sf"/>
</dbReference>
<feature type="region of interest" description="Disordered" evidence="1">
    <location>
        <begin position="1"/>
        <end position="24"/>
    </location>
</feature>
<dbReference type="OrthoDB" id="2013972at2759"/>
<dbReference type="PANTHER" id="PTHR43591">
    <property type="entry name" value="METHYLTRANSFERASE"/>
    <property type="match status" value="1"/>
</dbReference>
<name>F2PZN0_TRIEC</name>
<proteinExistence type="predicted"/>
<keyword evidence="3" id="KW-1185">Reference proteome</keyword>
<dbReference type="eggNOG" id="ENOG502QSKG">
    <property type="taxonomic scope" value="Eukaryota"/>
</dbReference>
<accession>F2PZN0</accession>
<sequence>MSMGDAIEVDSDNGDPSTEYETDIWPQSHQFLNPGIPRLMGLCTVSDSNERRYHGYRDGAYLLPNDKREQDRMDLEHRIYHLLLNGKLHRAPLKGNSERVLDLGTGTGTWAFEFAERHPRCEVLGTDLSPIQRLWMPRNCTFEIDDFEEEWQYPESYHFSYIHARNLVGSISDYDKFFAQAYENLLPGGYLEMQSTEANFFSDDGTRERAVTANLWQKLLVKGYRKFGKPLNVEQTWAEKMRAAGFVDVVEEVIKVPVGRWSPDPKMKEIGHYQAMNIREWLESGSVAVFTRVLGWTMEELDVLFTAVRNDFTDPQSHLYVQMRFVYGRRPS</sequence>
<dbReference type="GO" id="GO:0008168">
    <property type="term" value="F:methyltransferase activity"/>
    <property type="evidence" value="ECO:0007669"/>
    <property type="project" value="UniProtKB-KW"/>
</dbReference>
<evidence type="ECO:0000256" key="1">
    <source>
        <dbReference type="SAM" id="MobiDB-lite"/>
    </source>
</evidence>
<protein>
    <submittedName>
        <fullName evidence="2">TAM domain methyltransferase</fullName>
    </submittedName>
</protein>
<gene>
    <name evidence="2" type="ORF">TEQG_06254</name>
</gene>
<dbReference type="HOGENOM" id="CLU_010595_2_3_1"/>